<dbReference type="OMA" id="CCENILA"/>
<feature type="compositionally biased region" description="Basic residues" evidence="2">
    <location>
        <begin position="1"/>
        <end position="15"/>
    </location>
</feature>
<dbReference type="RefSeq" id="XP_024681909.1">
    <property type="nucleotide sequence ID" value="XM_024823545.1"/>
</dbReference>
<dbReference type="VEuPathDB" id="FungiDB:P174DRAFT_392201"/>
<dbReference type="Proteomes" id="UP000234474">
    <property type="component" value="Unassembled WGS sequence"/>
</dbReference>
<organism evidence="3 4">
    <name type="scientific">Aspergillus novofumigatus (strain IBT 16806)</name>
    <dbReference type="NCBI Taxonomy" id="1392255"/>
    <lineage>
        <taxon>Eukaryota</taxon>
        <taxon>Fungi</taxon>
        <taxon>Dikarya</taxon>
        <taxon>Ascomycota</taxon>
        <taxon>Pezizomycotina</taxon>
        <taxon>Eurotiomycetes</taxon>
        <taxon>Eurotiomycetidae</taxon>
        <taxon>Eurotiales</taxon>
        <taxon>Aspergillaceae</taxon>
        <taxon>Aspergillus</taxon>
        <taxon>Aspergillus subgen. Fumigati</taxon>
    </lineage>
</organism>
<dbReference type="GeneID" id="36530870"/>
<proteinExistence type="inferred from homology"/>
<dbReference type="InterPro" id="IPR006056">
    <property type="entry name" value="RidA"/>
</dbReference>
<dbReference type="Gene3D" id="3.30.1330.40">
    <property type="entry name" value="RutC-like"/>
    <property type="match status" value="1"/>
</dbReference>
<dbReference type="PANTHER" id="PTHR11803">
    <property type="entry name" value="2-IMINOBUTANOATE/2-IMINOPROPANOATE DEAMINASE RIDA"/>
    <property type="match status" value="1"/>
</dbReference>
<dbReference type="InterPro" id="IPR035959">
    <property type="entry name" value="RutC-like_sf"/>
</dbReference>
<accession>A0A2I1C6Q8</accession>
<comment type="caution">
    <text evidence="3">The sequence shown here is derived from an EMBL/GenBank/DDBJ whole genome shotgun (WGS) entry which is preliminary data.</text>
</comment>
<dbReference type="Pfam" id="PF01042">
    <property type="entry name" value="Ribonuc_L-PSP"/>
    <property type="match status" value="1"/>
</dbReference>
<dbReference type="NCBIfam" id="TIGR00004">
    <property type="entry name" value="Rid family detoxifying hydrolase"/>
    <property type="match status" value="1"/>
</dbReference>
<dbReference type="OrthoDB" id="309640at2759"/>
<gene>
    <name evidence="3" type="ORF">P174DRAFT_392201</name>
</gene>
<feature type="compositionally biased region" description="Polar residues" evidence="2">
    <location>
        <begin position="18"/>
        <end position="34"/>
    </location>
</feature>
<dbReference type="InterPro" id="IPR006175">
    <property type="entry name" value="YjgF/YER057c/UK114"/>
</dbReference>
<evidence type="ECO:0000256" key="1">
    <source>
        <dbReference type="ARBA" id="ARBA00010552"/>
    </source>
</evidence>
<keyword evidence="4" id="KW-1185">Reference proteome</keyword>
<dbReference type="GO" id="GO:0005829">
    <property type="term" value="C:cytosol"/>
    <property type="evidence" value="ECO:0007669"/>
    <property type="project" value="TreeGrafter"/>
</dbReference>
<dbReference type="PANTHER" id="PTHR11803:SF42">
    <property type="entry name" value="MMF1"/>
    <property type="match status" value="1"/>
</dbReference>
<dbReference type="CDD" id="cd00448">
    <property type="entry name" value="YjgF_YER057c_UK114_family"/>
    <property type="match status" value="1"/>
</dbReference>
<dbReference type="GO" id="GO:0005739">
    <property type="term" value="C:mitochondrion"/>
    <property type="evidence" value="ECO:0007669"/>
    <property type="project" value="TreeGrafter"/>
</dbReference>
<evidence type="ECO:0000313" key="4">
    <source>
        <dbReference type="Proteomes" id="UP000234474"/>
    </source>
</evidence>
<feature type="region of interest" description="Disordered" evidence="2">
    <location>
        <begin position="1"/>
        <end position="34"/>
    </location>
</feature>
<comment type="similarity">
    <text evidence="1">Belongs to the RutC family.</text>
</comment>
<evidence type="ECO:0000256" key="2">
    <source>
        <dbReference type="SAM" id="MobiDB-lite"/>
    </source>
</evidence>
<dbReference type="AlphaFoldDB" id="A0A2I1C6Q8"/>
<evidence type="ECO:0000313" key="3">
    <source>
        <dbReference type="EMBL" id="PKX93314.1"/>
    </source>
</evidence>
<dbReference type="EMBL" id="MSZS01000005">
    <property type="protein sequence ID" value="PKX93314.1"/>
    <property type="molecule type" value="Genomic_DNA"/>
</dbReference>
<reference evidence="4" key="1">
    <citation type="journal article" date="2018" name="Proc. Natl. Acad. Sci. U.S.A.">
        <title>Linking secondary metabolites to gene clusters through genome sequencing of six diverse Aspergillus species.</title>
        <authorList>
            <person name="Kaerboelling I."/>
            <person name="Vesth T.C."/>
            <person name="Frisvad J.C."/>
            <person name="Nybo J.L."/>
            <person name="Theobald S."/>
            <person name="Kuo A."/>
            <person name="Bowyer P."/>
            <person name="Matsuda Y."/>
            <person name="Mondo S."/>
            <person name="Lyhne E.K."/>
            <person name="Kogle M.E."/>
            <person name="Clum A."/>
            <person name="Lipzen A."/>
            <person name="Salamov A."/>
            <person name="Ngan C.Y."/>
            <person name="Daum C."/>
            <person name="Chiniquy J."/>
            <person name="Barry K."/>
            <person name="LaButti K."/>
            <person name="Haridas S."/>
            <person name="Simmons B.A."/>
            <person name="Magnuson J.K."/>
            <person name="Mortensen U.H."/>
            <person name="Larsen T.O."/>
            <person name="Grigoriev I.V."/>
            <person name="Baker S.E."/>
            <person name="Andersen M.R."/>
        </authorList>
    </citation>
    <scope>NUCLEOTIDE SEQUENCE [LARGE SCALE GENOMIC DNA]</scope>
    <source>
        <strain evidence="4">IBT 16806</strain>
    </source>
</reference>
<dbReference type="FunFam" id="3.30.1330.40:FF:000001">
    <property type="entry name" value="L-PSP family endoribonuclease"/>
    <property type="match status" value="1"/>
</dbReference>
<dbReference type="STRING" id="1392255.A0A2I1C6Q8"/>
<dbReference type="GO" id="GO:0019239">
    <property type="term" value="F:deaminase activity"/>
    <property type="evidence" value="ECO:0007669"/>
    <property type="project" value="TreeGrafter"/>
</dbReference>
<protein>
    <submittedName>
        <fullName evidence="3">YjgF-like protein</fullName>
    </submittedName>
</protein>
<name>A0A2I1C6Q8_ASPN1</name>
<feature type="region of interest" description="Disordered" evidence="2">
    <location>
        <begin position="46"/>
        <end position="83"/>
    </location>
</feature>
<sequence length="200" mass="21802">MHGRHHIQSRSRSRSHSGATSPHESITTNLQPLFSPQELQQSTIFKPSTRQPPSNHNHNHNHNHGQNNPHPYPNRKSPLPPPFLSQGIKVANMIYCSGQVGVDPTTGKMVEGPIQARTKQILHNLSAVLEAGGSSLQDVVKVNIFLADMGDFAAVNEVYQAAFGEPKPARTCVAVKTLPLGTDVEIECSAVVTRGRDSRL</sequence>
<dbReference type="SUPFAM" id="SSF55298">
    <property type="entry name" value="YjgF-like"/>
    <property type="match status" value="1"/>
</dbReference>